<evidence type="ECO:0000313" key="9">
    <source>
        <dbReference type="EMBL" id="OIW28619.1"/>
    </source>
</evidence>
<keyword evidence="3" id="KW-0479">Metal-binding</keyword>
<proteinExistence type="inferred from homology"/>
<keyword evidence="10" id="KW-1185">Reference proteome</keyword>
<keyword evidence="5" id="KW-0378">Hydrolase</keyword>
<dbReference type="CDD" id="cd11010">
    <property type="entry name" value="S1-P1_nuclease"/>
    <property type="match status" value="1"/>
</dbReference>
<feature type="chain" id="PRO_5012295130" evidence="8">
    <location>
        <begin position="21"/>
        <end position="287"/>
    </location>
</feature>
<evidence type="ECO:0000256" key="7">
    <source>
        <dbReference type="ARBA" id="ARBA00023180"/>
    </source>
</evidence>
<dbReference type="InterPro" id="IPR008947">
    <property type="entry name" value="PLipase_C/P1_nuclease_dom_sf"/>
</dbReference>
<keyword evidence="4" id="KW-0255">Endonuclease</keyword>
<evidence type="ECO:0000256" key="1">
    <source>
        <dbReference type="ARBA" id="ARBA00009547"/>
    </source>
</evidence>
<protein>
    <submittedName>
        <fullName evidence="9">S1/P1 nuclease</fullName>
    </submittedName>
</protein>
<keyword evidence="2" id="KW-0540">Nuclease</keyword>
<evidence type="ECO:0000256" key="4">
    <source>
        <dbReference type="ARBA" id="ARBA00022759"/>
    </source>
</evidence>
<dbReference type="PANTHER" id="PTHR33146">
    <property type="entry name" value="ENDONUCLEASE 4"/>
    <property type="match status" value="1"/>
</dbReference>
<dbReference type="OrthoDB" id="441446at2759"/>
<dbReference type="STRING" id="1408157.A0A1J7IN40"/>
<evidence type="ECO:0000256" key="8">
    <source>
        <dbReference type="SAM" id="SignalP"/>
    </source>
</evidence>
<dbReference type="EMBL" id="KV875098">
    <property type="protein sequence ID" value="OIW28619.1"/>
    <property type="molecule type" value="Genomic_DNA"/>
</dbReference>
<dbReference type="GO" id="GO:0006308">
    <property type="term" value="P:DNA catabolic process"/>
    <property type="evidence" value="ECO:0007669"/>
    <property type="project" value="InterPro"/>
</dbReference>
<evidence type="ECO:0000313" key="10">
    <source>
        <dbReference type="Proteomes" id="UP000182658"/>
    </source>
</evidence>
<evidence type="ECO:0000256" key="2">
    <source>
        <dbReference type="ARBA" id="ARBA00022722"/>
    </source>
</evidence>
<gene>
    <name evidence="9" type="ORF">CONLIGDRAFT_617520</name>
</gene>
<evidence type="ECO:0000256" key="6">
    <source>
        <dbReference type="ARBA" id="ARBA00023157"/>
    </source>
</evidence>
<name>A0A1J7IN40_9PEZI</name>
<dbReference type="PANTHER" id="PTHR33146:SF26">
    <property type="entry name" value="ENDONUCLEASE 4"/>
    <property type="match status" value="1"/>
</dbReference>
<dbReference type="AlphaFoldDB" id="A0A1J7IN40"/>
<dbReference type="Gene3D" id="1.10.575.10">
    <property type="entry name" value="P1 Nuclease"/>
    <property type="match status" value="1"/>
</dbReference>
<comment type="similarity">
    <text evidence="1">Belongs to the nuclease type I family.</text>
</comment>
<dbReference type="InParanoid" id="A0A1J7IN40"/>
<dbReference type="InterPro" id="IPR003154">
    <property type="entry name" value="S1/P1nuclease"/>
</dbReference>
<dbReference type="Pfam" id="PF02265">
    <property type="entry name" value="S1-P1_nuclease"/>
    <property type="match status" value="1"/>
</dbReference>
<dbReference type="GO" id="GO:0016788">
    <property type="term" value="F:hydrolase activity, acting on ester bonds"/>
    <property type="evidence" value="ECO:0007669"/>
    <property type="project" value="InterPro"/>
</dbReference>
<keyword evidence="7" id="KW-0325">Glycoprotein</keyword>
<keyword evidence="6" id="KW-1015">Disulfide bond</keyword>
<keyword evidence="8" id="KW-0732">Signal</keyword>
<dbReference type="Proteomes" id="UP000182658">
    <property type="component" value="Unassembled WGS sequence"/>
</dbReference>
<evidence type="ECO:0000256" key="5">
    <source>
        <dbReference type="ARBA" id="ARBA00022801"/>
    </source>
</evidence>
<accession>A0A1J7IN40</accession>
<evidence type="ECO:0000256" key="3">
    <source>
        <dbReference type="ARBA" id="ARBA00022723"/>
    </source>
</evidence>
<feature type="signal peptide" evidence="8">
    <location>
        <begin position="1"/>
        <end position="20"/>
    </location>
</feature>
<dbReference type="GO" id="GO:0046872">
    <property type="term" value="F:metal ion binding"/>
    <property type="evidence" value="ECO:0007669"/>
    <property type="project" value="UniProtKB-KW"/>
</dbReference>
<sequence length="287" mass="29670">MAARVLSLALLASGLPSTLAWGALGHEAVAYVATNFVASTTKSYFQTLLGDTSTDYLASVASWADSWRSTTAGKFSAPFHYIDANDSPPSSCSVSLSRDCGSGGCVVSAISNYTTRLLTSSLSKSERQIAAKMVIHLLGDIGQPLHCEALDVGGNDIDVTYDGDSTNLHAVWDSNIAESIAGGSSLSSAKSWAATLTTAIKTGTYKSAAAGWVSGLSITSAQSSALTWASESNAEVCSTVLAKGLSYVEKNDLSGAYTTTATPVVNLQIAKQGYRLAKWLDAIAAAA</sequence>
<dbReference type="GO" id="GO:0003676">
    <property type="term" value="F:nucleic acid binding"/>
    <property type="evidence" value="ECO:0007669"/>
    <property type="project" value="InterPro"/>
</dbReference>
<dbReference type="SUPFAM" id="SSF48537">
    <property type="entry name" value="Phospholipase C/P1 nuclease"/>
    <property type="match status" value="1"/>
</dbReference>
<dbReference type="GO" id="GO:0004519">
    <property type="term" value="F:endonuclease activity"/>
    <property type="evidence" value="ECO:0007669"/>
    <property type="project" value="UniProtKB-KW"/>
</dbReference>
<reference evidence="9 10" key="1">
    <citation type="submission" date="2016-10" db="EMBL/GenBank/DDBJ databases">
        <title>Draft genome sequence of Coniochaeta ligniaria NRRL30616, a lignocellulolytic fungus for bioabatement of inhibitors in plant biomass hydrolysates.</title>
        <authorList>
            <consortium name="DOE Joint Genome Institute"/>
            <person name="Jimenez D.J."/>
            <person name="Hector R.E."/>
            <person name="Riley R."/>
            <person name="Sun H."/>
            <person name="Grigoriev I.V."/>
            <person name="Van Elsas J.D."/>
            <person name="Nichols N.N."/>
        </authorList>
    </citation>
    <scope>NUCLEOTIDE SEQUENCE [LARGE SCALE GENOMIC DNA]</scope>
    <source>
        <strain evidence="9 10">NRRL 30616</strain>
    </source>
</reference>
<organism evidence="9 10">
    <name type="scientific">Coniochaeta ligniaria NRRL 30616</name>
    <dbReference type="NCBI Taxonomy" id="1408157"/>
    <lineage>
        <taxon>Eukaryota</taxon>
        <taxon>Fungi</taxon>
        <taxon>Dikarya</taxon>
        <taxon>Ascomycota</taxon>
        <taxon>Pezizomycotina</taxon>
        <taxon>Sordariomycetes</taxon>
        <taxon>Sordariomycetidae</taxon>
        <taxon>Coniochaetales</taxon>
        <taxon>Coniochaetaceae</taxon>
        <taxon>Coniochaeta</taxon>
    </lineage>
</organism>